<evidence type="ECO:0000256" key="6">
    <source>
        <dbReference type="ARBA" id="ARBA00022729"/>
    </source>
</evidence>
<dbReference type="SMART" id="SM00192">
    <property type="entry name" value="LDLa"/>
    <property type="match status" value="10"/>
</dbReference>
<dbReference type="EMBL" id="VCGU01000459">
    <property type="protein sequence ID" value="TRY62012.1"/>
    <property type="molecule type" value="Genomic_DNA"/>
</dbReference>
<evidence type="ECO:0000256" key="16">
    <source>
        <dbReference type="PROSITE-ProRule" id="PRU00124"/>
    </source>
</evidence>
<dbReference type="InterPro" id="IPR023415">
    <property type="entry name" value="LDLR_class-A_CS"/>
</dbReference>
<feature type="disulfide bond" evidence="16">
    <location>
        <begin position="1343"/>
        <end position="1358"/>
    </location>
</feature>
<dbReference type="PANTHER" id="PTHR22722:SF14">
    <property type="entry name" value="MEGALIN, ISOFORM A"/>
    <property type="match status" value="1"/>
</dbReference>
<feature type="domain" description="EGF-like" evidence="18">
    <location>
        <begin position="1468"/>
        <end position="1483"/>
    </location>
</feature>
<dbReference type="PROSITE" id="PS01209">
    <property type="entry name" value="LDLRA_1"/>
    <property type="match status" value="5"/>
</dbReference>
<dbReference type="GO" id="GO:0043235">
    <property type="term" value="C:receptor complex"/>
    <property type="evidence" value="ECO:0007669"/>
    <property type="project" value="TreeGrafter"/>
</dbReference>
<accession>A0A553N9B2</accession>
<sequence>MGDDGSCIKKDDPFLLVIKEDQIIDVSIMHDDKSRGHFTPVVDVQLGVAVDYDIDQQEIYWTEIEDPKQTNGSLFRTPLGGGEKVNFFDEVDTGIVGSPYCIAFDWIGRNMYIGNIEASEISLVRVDGKLRYRMLILDNSHEEKGVAEPLTIVVHPISGRLFWLDRGGVGVPAKIGGANMDGSVPKVLVQDIFDPETLTIDLQKEILYFSSSKNPSIESVNLDGTNRQVIVSSSKNHPIAKATGLAVMDRRLYYLDPLYEKVVQVDVSDGSNEQVLMDNENGLRTLNIFRKRQRSANHPCLSNRGGCSHICIPFGRNQRKCGCTIGYTQSDTETECQPHESFAVVSQLQKARGFDLDDKSEAMVPIAGKGHNILHMDFLFDDGNKKNWIYWVDFEADGHNGVYRIRPDGSEMTQVIKDGIGKSGIRGIAVDWIAKNLYFSNVFPHETYIEVSWLDGTNRKVIYKSTTDNPRELAVNPVKGYLYWIDYGQFPMIARSWLDGSNRKPIVTSGISNPRDLTIDIATHDVYWVDSMKDAIFKVAYKGGNRQVIRRNLPSPKGLSILKGDLYWVDRNLQNIYKSSKLPGQVAAPIIVKSGLENLRDITMMDVNNQPIDSSNPCSRLGNGNCEQLCFTFPQDSDKAGNRQCACATGTLVNSRKCATSPEYLVFATRTEILSEHIDPDGIDSNVDSAKPFEPVVNLTNVVGVDFAYTKGRLFFTQIQPKPKIAWMDSKDPREVHDILTSGINPEGIAYDWVHDKIYWTDSRNNSIYSMNADGTQIVDMAYVSRPRAIVVHPCQGLMFYTDWGRFGESGKIYKSTMAGTLKEALVSTNLTQPSGLALDYDEDMLYFTDAVREVIERVSFDGQRREVLVTATIYPFAITVGKNFIYWTDLQLRGVYRAEKHTGANMKEIVKRLDNSPRDIHIYAPDQQKCNIEVCKVNNGGCADSCHPGPNNKAICKCLDGMTSVNEGKMCIAGNVSSCDGDKFTCGNGKCISRLWACDGDDDCGDNSDEDPNYCSLHTCKPSEFRCANGRCIFSTWKCDHENDCGDKTDEEGCSYPPCDEGEFTCDNSRCIPNSQVCNGVNDCKDNGTSDEAIEMCQNKNVTCPANHLSCKTTTICVEPYWLCDGDNDCGDNSDEDPLHCGSRTCPPNSFRCPDHRCIPATWYCDGDADCEGGADEPEGQCKDEGRTCFGDLFTCDNGNCIPRIYVCDGDNDCLDNSDESAARQCNKRVCDTEKEFECRKNKDWGRAMCIPKKWVCDGDPDCVDGADEKSTNCTSQFDDCSDDQFQCANGRCINKFWRCDHENDCGDGSDESKDCKDHYRTCSEAEFTCSNAKCISKNYHCDGEDDCGDYSDEVDCDKSNSTCGENEFQCKLDKTCISLDVVCNKVSDCSDDSDEPLTCGFNECAKVEDNQCGHKCVDTKTLFRCECNPGYKLMADQKACEDIDECSEQPGVCSQVCFNTEGSYSCKCRKGYIREPDGRTCKRVDTSVEPWLIFTNKY</sequence>
<dbReference type="GO" id="GO:0005509">
    <property type="term" value="F:calcium ion binding"/>
    <property type="evidence" value="ECO:0007669"/>
    <property type="project" value="InterPro"/>
</dbReference>
<dbReference type="Gene3D" id="2.120.10.30">
    <property type="entry name" value="TolB, C-terminal domain"/>
    <property type="match status" value="3"/>
</dbReference>
<dbReference type="InterPro" id="IPR001881">
    <property type="entry name" value="EGF-like_Ca-bd_dom"/>
</dbReference>
<keyword evidence="8" id="KW-0106">Calcium</keyword>
<dbReference type="PROSITE" id="PS51120">
    <property type="entry name" value="LDLRB"/>
    <property type="match status" value="1"/>
</dbReference>
<dbReference type="Gene3D" id="2.10.25.10">
    <property type="entry name" value="Laminin"/>
    <property type="match status" value="2"/>
</dbReference>
<feature type="domain" description="EGF-like" evidence="18">
    <location>
        <begin position="1427"/>
        <end position="1442"/>
    </location>
</feature>
<dbReference type="SMART" id="SM00135">
    <property type="entry name" value="LY"/>
    <property type="match status" value="13"/>
</dbReference>
<dbReference type="InterPro" id="IPR009030">
    <property type="entry name" value="Growth_fac_rcpt_cys_sf"/>
</dbReference>
<evidence type="ECO:0000256" key="12">
    <source>
        <dbReference type="ARBA" id="ARBA00023170"/>
    </source>
</evidence>
<evidence type="ECO:0000259" key="18">
    <source>
        <dbReference type="PROSITE" id="PS01186"/>
    </source>
</evidence>
<feature type="disulfide bond" evidence="16">
    <location>
        <begin position="1147"/>
        <end position="1159"/>
    </location>
</feature>
<dbReference type="FunFam" id="4.10.400.10:FF:000011">
    <property type="entry name" value="Low-density lipoprotein receptor-related protein 1"/>
    <property type="match status" value="1"/>
</dbReference>
<dbReference type="SUPFAM" id="SSF57196">
    <property type="entry name" value="EGF/Laminin"/>
    <property type="match status" value="3"/>
</dbReference>
<feature type="disulfide bond" evidence="16">
    <location>
        <begin position="1060"/>
        <end position="1072"/>
    </location>
</feature>
<dbReference type="SMART" id="SM00179">
    <property type="entry name" value="EGF_CA"/>
    <property type="match status" value="2"/>
</dbReference>
<dbReference type="PROSITE" id="PS00010">
    <property type="entry name" value="ASX_HYDROXYL"/>
    <property type="match status" value="1"/>
</dbReference>
<dbReference type="Gene3D" id="4.10.400.10">
    <property type="entry name" value="Low-density Lipoprotein Receptor"/>
    <property type="match status" value="10"/>
</dbReference>
<dbReference type="Pfam" id="PF12662">
    <property type="entry name" value="cEGF"/>
    <property type="match status" value="2"/>
</dbReference>
<feature type="disulfide bond" evidence="16">
    <location>
        <begin position="1190"/>
        <end position="1202"/>
    </location>
</feature>
<dbReference type="Proteomes" id="UP000318571">
    <property type="component" value="Chromosome 8"/>
</dbReference>
<feature type="disulfide bond" evidence="16">
    <location>
        <begin position="1331"/>
        <end position="1349"/>
    </location>
</feature>
<dbReference type="SUPFAM" id="SSF63825">
    <property type="entry name" value="YWTD domain"/>
    <property type="match status" value="3"/>
</dbReference>
<dbReference type="STRING" id="6832.A0A553N9B2"/>
<keyword evidence="14" id="KW-0325">Glycoprotein</keyword>
<feature type="disulfide bond" evidence="16">
    <location>
        <begin position="1154"/>
        <end position="1172"/>
    </location>
</feature>
<dbReference type="FunFam" id="4.10.400.10:FF:000005">
    <property type="entry name" value="low-density lipoprotein receptor-related protein 1B"/>
    <property type="match status" value="2"/>
</dbReference>
<evidence type="ECO:0000313" key="20">
    <source>
        <dbReference type="Proteomes" id="UP000318571"/>
    </source>
</evidence>
<dbReference type="InterPro" id="IPR000033">
    <property type="entry name" value="LDLR_classB_rpt"/>
</dbReference>
<dbReference type="PANTHER" id="PTHR22722">
    <property type="entry name" value="LOW-DENSITY LIPOPROTEIN RECEPTOR-RELATED PROTEIN 2-RELATED"/>
    <property type="match status" value="1"/>
</dbReference>
<dbReference type="GO" id="GO:0005905">
    <property type="term" value="C:clathrin-coated pit"/>
    <property type="evidence" value="ECO:0007669"/>
    <property type="project" value="UniProtKB-KW"/>
</dbReference>
<dbReference type="InterPro" id="IPR026823">
    <property type="entry name" value="cEGF"/>
</dbReference>
<dbReference type="InterPro" id="IPR018097">
    <property type="entry name" value="EGF_Ca-bd_CS"/>
</dbReference>
<comment type="subcellular location">
    <subcellularLocation>
        <location evidence="15">Membrane</location>
        <location evidence="15">Coated pit</location>
    </subcellularLocation>
    <subcellularLocation>
        <location evidence="1">Membrane</location>
        <topology evidence="1">Single-pass type I membrane protein</topology>
    </subcellularLocation>
</comment>
<keyword evidence="11 16" id="KW-1015">Disulfide bond</keyword>
<feature type="disulfide bond" evidence="16">
    <location>
        <begin position="1040"/>
        <end position="1055"/>
    </location>
</feature>
<keyword evidence="12" id="KW-0675">Receptor</keyword>
<dbReference type="Pfam" id="PF00057">
    <property type="entry name" value="Ldl_recept_a"/>
    <property type="match status" value="10"/>
</dbReference>
<dbReference type="SUPFAM" id="SSF57424">
    <property type="entry name" value="LDL receptor-like module"/>
    <property type="match status" value="10"/>
</dbReference>
<protein>
    <recommendedName>
        <fullName evidence="18">EGF-like domain-containing protein</fullName>
    </recommendedName>
</protein>
<comment type="similarity">
    <text evidence="2">Belongs to the LDLR family.</text>
</comment>
<dbReference type="InterPro" id="IPR051221">
    <property type="entry name" value="LDLR-related"/>
</dbReference>
<feature type="disulfide bond" evidence="16">
    <location>
        <begin position="1289"/>
        <end position="1307"/>
    </location>
</feature>
<dbReference type="PROSITE" id="PS01186">
    <property type="entry name" value="EGF_2"/>
    <property type="match status" value="2"/>
</dbReference>
<organism evidence="19 20">
    <name type="scientific">Tigriopus californicus</name>
    <name type="common">Marine copepod</name>
    <dbReference type="NCBI Taxonomy" id="6832"/>
    <lineage>
        <taxon>Eukaryota</taxon>
        <taxon>Metazoa</taxon>
        <taxon>Ecdysozoa</taxon>
        <taxon>Arthropoda</taxon>
        <taxon>Crustacea</taxon>
        <taxon>Multicrustacea</taxon>
        <taxon>Hexanauplia</taxon>
        <taxon>Copepoda</taxon>
        <taxon>Harpacticoida</taxon>
        <taxon>Harpacticidae</taxon>
        <taxon>Tigriopus</taxon>
    </lineage>
</organism>
<dbReference type="CDD" id="cd00112">
    <property type="entry name" value="LDLa"/>
    <property type="match status" value="9"/>
</dbReference>
<evidence type="ECO:0000313" key="19">
    <source>
        <dbReference type="EMBL" id="TRY62012.1"/>
    </source>
</evidence>
<evidence type="ECO:0000256" key="10">
    <source>
        <dbReference type="ARBA" id="ARBA00023136"/>
    </source>
</evidence>
<evidence type="ECO:0000256" key="4">
    <source>
        <dbReference type="ARBA" id="ARBA00022583"/>
    </source>
</evidence>
<feature type="disulfide bond" evidence="16">
    <location>
        <begin position="1028"/>
        <end position="1046"/>
    </location>
</feature>
<dbReference type="InterPro" id="IPR002172">
    <property type="entry name" value="LDrepeatLR_classA_rpt"/>
</dbReference>
<dbReference type="GO" id="GO:0005041">
    <property type="term" value="F:low-density lipoprotein particle receptor activity"/>
    <property type="evidence" value="ECO:0007669"/>
    <property type="project" value="TreeGrafter"/>
</dbReference>
<dbReference type="PROSITE" id="PS01187">
    <property type="entry name" value="EGF_CA"/>
    <property type="match status" value="1"/>
</dbReference>
<dbReference type="Pfam" id="PF16472">
    <property type="entry name" value="DUF5050"/>
    <property type="match status" value="1"/>
</dbReference>
<keyword evidence="4" id="KW-0254">Endocytosis</keyword>
<dbReference type="SMART" id="SM00181">
    <property type="entry name" value="EGF"/>
    <property type="match status" value="7"/>
</dbReference>
<dbReference type="InterPro" id="IPR056588">
    <property type="entry name" value="EGF_LRP2"/>
</dbReference>
<evidence type="ECO:0000256" key="7">
    <source>
        <dbReference type="ARBA" id="ARBA00022737"/>
    </source>
</evidence>
<dbReference type="GO" id="GO:0006897">
    <property type="term" value="P:endocytosis"/>
    <property type="evidence" value="ECO:0007669"/>
    <property type="project" value="UniProtKB-KW"/>
</dbReference>
<dbReference type="InterPro" id="IPR032485">
    <property type="entry name" value="LRP1-like_beta_prop"/>
</dbReference>
<dbReference type="Pfam" id="PF00058">
    <property type="entry name" value="Ldl_recept_b"/>
    <property type="match status" value="1"/>
</dbReference>
<evidence type="ECO:0000256" key="3">
    <source>
        <dbReference type="ARBA" id="ARBA00022536"/>
    </source>
</evidence>
<evidence type="ECO:0000256" key="5">
    <source>
        <dbReference type="ARBA" id="ARBA00022692"/>
    </source>
</evidence>
<keyword evidence="7" id="KW-0677">Repeat</keyword>
<feature type="disulfide bond" evidence="16">
    <location>
        <begin position="1282"/>
        <end position="1294"/>
    </location>
</feature>
<comment type="caution">
    <text evidence="16">Lacks conserved residue(s) required for the propagation of feature annotation.</text>
</comment>
<keyword evidence="5" id="KW-0812">Transmembrane</keyword>
<proteinExistence type="inferred from homology"/>
<feature type="disulfide bond" evidence="16">
    <location>
        <begin position="987"/>
        <end position="1005"/>
    </location>
</feature>
<feature type="disulfide bond" evidence="16">
    <location>
        <begin position="980"/>
        <end position="992"/>
    </location>
</feature>
<dbReference type="Pfam" id="PF24468">
    <property type="entry name" value="EGF_LRP2"/>
    <property type="match status" value="1"/>
</dbReference>
<evidence type="ECO:0000256" key="11">
    <source>
        <dbReference type="ARBA" id="ARBA00023157"/>
    </source>
</evidence>
<evidence type="ECO:0000256" key="13">
    <source>
        <dbReference type="ARBA" id="ARBA00023176"/>
    </source>
</evidence>
<dbReference type="InterPro" id="IPR036055">
    <property type="entry name" value="LDL_receptor-like_sf"/>
</dbReference>
<dbReference type="InterPro" id="IPR000152">
    <property type="entry name" value="EGF-type_Asp/Asn_hydroxyl_site"/>
</dbReference>
<keyword evidence="20" id="KW-1185">Reference proteome</keyword>
<keyword evidence="6" id="KW-0732">Signal</keyword>
<keyword evidence="10" id="KW-0472">Membrane</keyword>
<evidence type="ECO:0000256" key="1">
    <source>
        <dbReference type="ARBA" id="ARBA00004479"/>
    </source>
</evidence>
<gene>
    <name evidence="19" type="ORF">TCAL_08425</name>
</gene>
<evidence type="ECO:0000256" key="14">
    <source>
        <dbReference type="ARBA" id="ARBA00023180"/>
    </source>
</evidence>
<dbReference type="PROSITE" id="PS50068">
    <property type="entry name" value="LDLRA_2"/>
    <property type="match status" value="10"/>
</dbReference>
<dbReference type="SUPFAM" id="SSF57184">
    <property type="entry name" value="Growth factor receptor domain"/>
    <property type="match status" value="1"/>
</dbReference>
<feature type="disulfide bond" evidence="16">
    <location>
        <begin position="1021"/>
        <end position="1033"/>
    </location>
</feature>
<keyword evidence="3" id="KW-0245">EGF-like domain</keyword>
<name>A0A553N9B2_TIGCA</name>
<evidence type="ECO:0000256" key="15">
    <source>
        <dbReference type="ARBA" id="ARBA00037878"/>
    </source>
</evidence>
<dbReference type="FunFam" id="2.10.25.10:FF:000009">
    <property type="entry name" value="Low-density lipoprotein receptor isoform 1"/>
    <property type="match status" value="1"/>
</dbReference>
<evidence type="ECO:0000256" key="8">
    <source>
        <dbReference type="ARBA" id="ARBA00022837"/>
    </source>
</evidence>
<keyword evidence="9" id="KW-1133">Transmembrane helix</keyword>
<dbReference type="FunFam" id="2.120.10.30:FF:000241">
    <property type="entry name" value="Low-density lipoprotein receptor-related protein 6"/>
    <property type="match status" value="3"/>
</dbReference>
<keyword evidence="13" id="KW-0168">Coated pit</keyword>
<evidence type="ECO:0000256" key="2">
    <source>
        <dbReference type="ARBA" id="ARBA00009939"/>
    </source>
</evidence>
<dbReference type="InterPro" id="IPR011042">
    <property type="entry name" value="6-blade_b-propeller_TolB-like"/>
</dbReference>
<reference evidence="19 20" key="1">
    <citation type="journal article" date="2018" name="Nat. Ecol. Evol.">
        <title>Genomic signatures of mitonuclear coevolution across populations of Tigriopus californicus.</title>
        <authorList>
            <person name="Barreto F.S."/>
            <person name="Watson E.T."/>
            <person name="Lima T.G."/>
            <person name="Willett C.S."/>
            <person name="Edmands S."/>
            <person name="Li W."/>
            <person name="Burton R.S."/>
        </authorList>
    </citation>
    <scope>NUCLEOTIDE SEQUENCE [LARGE SCALE GENOMIC DNA]</scope>
    <source>
        <strain evidence="19 20">San Diego</strain>
    </source>
</reference>
<dbReference type="GO" id="GO:0005886">
    <property type="term" value="C:plasma membrane"/>
    <property type="evidence" value="ECO:0007669"/>
    <property type="project" value="TreeGrafter"/>
</dbReference>
<evidence type="ECO:0000256" key="17">
    <source>
        <dbReference type="PROSITE-ProRule" id="PRU00461"/>
    </source>
</evidence>
<comment type="caution">
    <text evidence="19">The sequence shown here is derived from an EMBL/GenBank/DDBJ whole genome shotgun (WGS) entry which is preliminary data.</text>
</comment>
<dbReference type="OMA" id="HECLCPL"/>
<feature type="disulfide bond" evidence="16">
    <location>
        <begin position="1324"/>
        <end position="1336"/>
    </location>
</feature>
<dbReference type="InterPro" id="IPR000742">
    <property type="entry name" value="EGF"/>
</dbReference>
<evidence type="ECO:0000256" key="9">
    <source>
        <dbReference type="ARBA" id="ARBA00022989"/>
    </source>
</evidence>
<feature type="disulfide bond" evidence="16">
    <location>
        <begin position="1197"/>
        <end position="1215"/>
    </location>
</feature>
<feature type="repeat" description="LDL-receptor class B" evidence="17">
    <location>
        <begin position="480"/>
        <end position="523"/>
    </location>
</feature>
<dbReference type="PRINTS" id="PR00261">
    <property type="entry name" value="LDLRECEPTOR"/>
</dbReference>
<feature type="disulfide bond" evidence="16">
    <location>
        <begin position="1067"/>
        <end position="1085"/>
    </location>
</feature>
<dbReference type="FunFam" id="4.10.400.10:FF:000181">
    <property type="entry name" value="Low-density lipoprotein RecePtor related"/>
    <property type="match status" value="1"/>
</dbReference>